<dbReference type="InParanoid" id="A0A0C3GRJ6"/>
<dbReference type="Proteomes" id="UP000054321">
    <property type="component" value="Unassembled WGS sequence"/>
</dbReference>
<dbReference type="OrthoDB" id="5383662at2759"/>
<organism evidence="3 4">
    <name type="scientific">Oidiodendron maius (strain Zn)</name>
    <dbReference type="NCBI Taxonomy" id="913774"/>
    <lineage>
        <taxon>Eukaryota</taxon>
        <taxon>Fungi</taxon>
        <taxon>Dikarya</taxon>
        <taxon>Ascomycota</taxon>
        <taxon>Pezizomycotina</taxon>
        <taxon>Leotiomycetes</taxon>
        <taxon>Leotiomycetes incertae sedis</taxon>
        <taxon>Myxotrichaceae</taxon>
        <taxon>Oidiodendron</taxon>
    </lineage>
</organism>
<gene>
    <name evidence="3" type="ORF">OIDMADRAFT_147096</name>
</gene>
<keyword evidence="4" id="KW-1185">Reference proteome</keyword>
<feature type="chain" id="PRO_5002165019" description="Mid2 domain-containing protein" evidence="2">
    <location>
        <begin position="26"/>
        <end position="581"/>
    </location>
</feature>
<dbReference type="AlphaFoldDB" id="A0A0C3GRJ6"/>
<protein>
    <recommendedName>
        <fullName evidence="5">Mid2 domain-containing protein</fullName>
    </recommendedName>
</protein>
<proteinExistence type="predicted"/>
<dbReference type="EMBL" id="KN832880">
    <property type="protein sequence ID" value="KIM98650.1"/>
    <property type="molecule type" value="Genomic_DNA"/>
</dbReference>
<keyword evidence="2" id="KW-0732">Signal</keyword>
<evidence type="ECO:0008006" key="5">
    <source>
        <dbReference type="Google" id="ProtNLM"/>
    </source>
</evidence>
<name>A0A0C3GRJ6_OIDMZ</name>
<feature type="signal peptide" evidence="2">
    <location>
        <begin position="1"/>
        <end position="25"/>
    </location>
</feature>
<evidence type="ECO:0000313" key="4">
    <source>
        <dbReference type="Proteomes" id="UP000054321"/>
    </source>
</evidence>
<reference evidence="3 4" key="1">
    <citation type="submission" date="2014-04" db="EMBL/GenBank/DDBJ databases">
        <authorList>
            <consortium name="DOE Joint Genome Institute"/>
            <person name="Kuo A."/>
            <person name="Martino E."/>
            <person name="Perotto S."/>
            <person name="Kohler A."/>
            <person name="Nagy L.G."/>
            <person name="Floudas D."/>
            <person name="Copeland A."/>
            <person name="Barry K.W."/>
            <person name="Cichocki N."/>
            <person name="Veneault-Fourrey C."/>
            <person name="LaButti K."/>
            <person name="Lindquist E.A."/>
            <person name="Lipzen A."/>
            <person name="Lundell T."/>
            <person name="Morin E."/>
            <person name="Murat C."/>
            <person name="Sun H."/>
            <person name="Tunlid A."/>
            <person name="Henrissat B."/>
            <person name="Grigoriev I.V."/>
            <person name="Hibbett D.S."/>
            <person name="Martin F."/>
            <person name="Nordberg H.P."/>
            <person name="Cantor M.N."/>
            <person name="Hua S.X."/>
        </authorList>
    </citation>
    <scope>NUCLEOTIDE SEQUENCE [LARGE SCALE GENOMIC DNA]</scope>
    <source>
        <strain evidence="3 4">Zn</strain>
    </source>
</reference>
<reference evidence="4" key="2">
    <citation type="submission" date="2015-01" db="EMBL/GenBank/DDBJ databases">
        <title>Evolutionary Origins and Diversification of the Mycorrhizal Mutualists.</title>
        <authorList>
            <consortium name="DOE Joint Genome Institute"/>
            <consortium name="Mycorrhizal Genomics Consortium"/>
            <person name="Kohler A."/>
            <person name="Kuo A."/>
            <person name="Nagy L.G."/>
            <person name="Floudas D."/>
            <person name="Copeland A."/>
            <person name="Barry K.W."/>
            <person name="Cichocki N."/>
            <person name="Veneault-Fourrey C."/>
            <person name="LaButti K."/>
            <person name="Lindquist E.A."/>
            <person name="Lipzen A."/>
            <person name="Lundell T."/>
            <person name="Morin E."/>
            <person name="Murat C."/>
            <person name="Riley R."/>
            <person name="Ohm R."/>
            <person name="Sun H."/>
            <person name="Tunlid A."/>
            <person name="Henrissat B."/>
            <person name="Grigoriev I.V."/>
            <person name="Hibbett D.S."/>
            <person name="Martin F."/>
        </authorList>
    </citation>
    <scope>NUCLEOTIDE SEQUENCE [LARGE SCALE GENOMIC DNA]</scope>
    <source>
        <strain evidence="4">Zn</strain>
    </source>
</reference>
<evidence type="ECO:0000256" key="2">
    <source>
        <dbReference type="SAM" id="SignalP"/>
    </source>
</evidence>
<evidence type="ECO:0000256" key="1">
    <source>
        <dbReference type="SAM" id="MobiDB-lite"/>
    </source>
</evidence>
<sequence length="581" mass="61823">MKVFSPWGQTVGLVILTLNVTRVAAEPTATDLESHSIISSIEGAFDDFKNAVESDIAKALVGNDGVLAQFGIELATTPPISTKPVTSGIQSDITIALYCNSCHNATQPTAFNFASQNYSGWNNSWLGFALNSFDALFEIEIELNADNDSNLTLPLYTYSASDYGVDVDVEFQLYVEAAASASMSFTTGLNLSLHEPAAIMMPALDPIVMLNESQKIGFEKGNFVLTPIFNASMPQLDFNIMFSLRTVFSVTAEDINIGALYLDLPAFSLTVNTMTNATSNCQAPLADTPPDEIYAELIHLDGEFVAKLSYELFGEDDKGVIKNWTIWDTLDKCYAFLPGLGSIGDVPPSSKSPLLTAPPITTCTTAGGTNTTTGTAAVGAALKSLSPGAKASVVIGTLAGAVLIASVAWYGGRASVKHSIKNGETGSIWTIPRPRPGKFFSRHSPGWTTKFSPLTPSTPAWKTTEYEAGVFQSPGMESNQQSSPQGWQMENKEPFVAVNEAAMPAPTYISMSDDSSIPAPGARERETMSSDTGLRSAKYEGITSGQVEGLGLLQDGGRPLAWRKPIPRKSVPGHGNGSGSS</sequence>
<dbReference type="HOGENOM" id="CLU_469361_0_0_1"/>
<accession>A0A0C3GRJ6</accession>
<feature type="region of interest" description="Disordered" evidence="1">
    <location>
        <begin position="508"/>
        <end position="581"/>
    </location>
</feature>
<evidence type="ECO:0000313" key="3">
    <source>
        <dbReference type="EMBL" id="KIM98650.1"/>
    </source>
</evidence>